<dbReference type="PROSITE" id="PS00409">
    <property type="entry name" value="PROKAR_NTER_METHYL"/>
    <property type="match status" value="1"/>
</dbReference>
<dbReference type="PANTHER" id="PTHR30093:SF44">
    <property type="entry name" value="TYPE II SECRETION SYSTEM CORE PROTEIN G"/>
    <property type="match status" value="1"/>
</dbReference>
<evidence type="ECO:0000313" key="8">
    <source>
        <dbReference type="Proteomes" id="UP000199476"/>
    </source>
</evidence>
<dbReference type="SUPFAM" id="SSF54523">
    <property type="entry name" value="Pili subunits"/>
    <property type="match status" value="1"/>
</dbReference>
<keyword evidence="5 6" id="KW-0472">Membrane</keyword>
<organism evidence="7 8">
    <name type="scientific">Halarsenatibacter silvermanii</name>
    <dbReference type="NCBI Taxonomy" id="321763"/>
    <lineage>
        <taxon>Bacteria</taxon>
        <taxon>Bacillati</taxon>
        <taxon>Bacillota</taxon>
        <taxon>Clostridia</taxon>
        <taxon>Halanaerobiales</taxon>
        <taxon>Halarsenatibacteraceae</taxon>
        <taxon>Halarsenatibacter</taxon>
    </lineage>
</organism>
<evidence type="ECO:0000256" key="2">
    <source>
        <dbReference type="ARBA" id="ARBA00022481"/>
    </source>
</evidence>
<comment type="subcellular location">
    <subcellularLocation>
        <location evidence="1">Membrane</location>
        <topology evidence="1">Single-pass membrane protein</topology>
    </subcellularLocation>
</comment>
<evidence type="ECO:0000256" key="4">
    <source>
        <dbReference type="ARBA" id="ARBA00022989"/>
    </source>
</evidence>
<dbReference type="PANTHER" id="PTHR30093">
    <property type="entry name" value="GENERAL SECRETION PATHWAY PROTEIN G"/>
    <property type="match status" value="1"/>
</dbReference>
<keyword evidence="4 6" id="KW-1133">Transmembrane helix</keyword>
<keyword evidence="8" id="KW-1185">Reference proteome</keyword>
<evidence type="ECO:0000256" key="1">
    <source>
        <dbReference type="ARBA" id="ARBA00004167"/>
    </source>
</evidence>
<sequence>MNRLTKVFRNQGGFTLIELLIVIGIIGILVAIILPNFGDLFARADESAARADMNALRAEIYALRAELGSWSAVEENEEVDAFDTIGDKGYEEFFADWSELDDGEFTFRLQYGTETEDSIWLTEDGIFDEDPA</sequence>
<dbReference type="InterPro" id="IPR045584">
    <property type="entry name" value="Pilin-like"/>
</dbReference>
<dbReference type="InterPro" id="IPR012902">
    <property type="entry name" value="N_methyl_site"/>
</dbReference>
<dbReference type="GO" id="GO:0016020">
    <property type="term" value="C:membrane"/>
    <property type="evidence" value="ECO:0007669"/>
    <property type="project" value="UniProtKB-SubCell"/>
</dbReference>
<reference evidence="7 8" key="1">
    <citation type="submission" date="2016-10" db="EMBL/GenBank/DDBJ databases">
        <authorList>
            <person name="de Groot N.N."/>
        </authorList>
    </citation>
    <scope>NUCLEOTIDE SEQUENCE [LARGE SCALE GENOMIC DNA]</scope>
    <source>
        <strain evidence="7 8">SLAS-1</strain>
    </source>
</reference>
<evidence type="ECO:0000256" key="6">
    <source>
        <dbReference type="SAM" id="Phobius"/>
    </source>
</evidence>
<dbReference type="AlphaFoldDB" id="A0A1G9LBJ5"/>
<dbReference type="RefSeq" id="WP_089759056.1">
    <property type="nucleotide sequence ID" value="NZ_FNGO01000006.1"/>
</dbReference>
<accession>A0A1G9LBJ5</accession>
<name>A0A1G9LBJ5_9FIRM</name>
<dbReference type="EMBL" id="FNGO01000006">
    <property type="protein sequence ID" value="SDL59341.1"/>
    <property type="molecule type" value="Genomic_DNA"/>
</dbReference>
<feature type="transmembrane region" description="Helical" evidence="6">
    <location>
        <begin position="12"/>
        <end position="34"/>
    </location>
</feature>
<dbReference type="Gene3D" id="3.30.700.10">
    <property type="entry name" value="Glycoprotein, Type 4 Pilin"/>
    <property type="match status" value="1"/>
</dbReference>
<dbReference type="STRING" id="321763.SAMN04488692_10616"/>
<proteinExistence type="predicted"/>
<evidence type="ECO:0000256" key="3">
    <source>
        <dbReference type="ARBA" id="ARBA00022692"/>
    </source>
</evidence>
<keyword evidence="3 6" id="KW-0812">Transmembrane</keyword>
<gene>
    <name evidence="7" type="ORF">SAMN04488692_10616</name>
</gene>
<evidence type="ECO:0000313" key="7">
    <source>
        <dbReference type="EMBL" id="SDL59341.1"/>
    </source>
</evidence>
<protein>
    <submittedName>
        <fullName evidence="7">Prepilin-type N-terminal cleavage/methylation domain-containing protein</fullName>
    </submittedName>
</protein>
<keyword evidence="2" id="KW-0488">Methylation</keyword>
<dbReference type="Pfam" id="PF07963">
    <property type="entry name" value="N_methyl"/>
    <property type="match status" value="1"/>
</dbReference>
<dbReference type="NCBIfam" id="TIGR02532">
    <property type="entry name" value="IV_pilin_GFxxxE"/>
    <property type="match status" value="1"/>
</dbReference>
<dbReference type="Proteomes" id="UP000199476">
    <property type="component" value="Unassembled WGS sequence"/>
</dbReference>
<evidence type="ECO:0000256" key="5">
    <source>
        <dbReference type="ARBA" id="ARBA00023136"/>
    </source>
</evidence>